<dbReference type="SUPFAM" id="SSF141562">
    <property type="entry name" value="At5g01610-like"/>
    <property type="match status" value="1"/>
</dbReference>
<name>A0A7J7DCP0_TRIWF</name>
<dbReference type="Gene3D" id="2.30.240.10">
    <property type="entry name" value="At5g01610-like"/>
    <property type="match status" value="1"/>
</dbReference>
<reference evidence="1 2" key="1">
    <citation type="journal article" date="2020" name="Nat. Commun.">
        <title>Genome of Tripterygium wilfordii and identification of cytochrome P450 involved in triptolide biosynthesis.</title>
        <authorList>
            <person name="Tu L."/>
            <person name="Su P."/>
            <person name="Zhang Z."/>
            <person name="Gao L."/>
            <person name="Wang J."/>
            <person name="Hu T."/>
            <person name="Zhou J."/>
            <person name="Zhang Y."/>
            <person name="Zhao Y."/>
            <person name="Liu Y."/>
            <person name="Song Y."/>
            <person name="Tong Y."/>
            <person name="Lu Y."/>
            <person name="Yang J."/>
            <person name="Xu C."/>
            <person name="Jia M."/>
            <person name="Peters R.J."/>
            <person name="Huang L."/>
            <person name="Gao W."/>
        </authorList>
    </citation>
    <scope>NUCLEOTIDE SEQUENCE [LARGE SCALE GENOMIC DNA]</scope>
    <source>
        <strain evidence="2">cv. XIE 37</strain>
        <tissue evidence="1">Leaf</tissue>
    </source>
</reference>
<dbReference type="InParanoid" id="A0A7J7DCP0"/>
<dbReference type="AlphaFoldDB" id="A0A7J7DCP0"/>
<dbReference type="EMBL" id="JAAARO010000008">
    <property type="protein sequence ID" value="KAF5744064.1"/>
    <property type="molecule type" value="Genomic_DNA"/>
</dbReference>
<keyword evidence="2" id="KW-1185">Reference proteome</keyword>
<sequence length="54" mass="5992">MAEEEGGMEKEEEHELGMINKKVNYDSQISGFVSKKKIKKLTGVKTRAHVVATG</sequence>
<dbReference type="InterPro" id="IPR007493">
    <property type="entry name" value="DUF538"/>
</dbReference>
<accession>A0A7J7DCP0</accession>
<dbReference type="InterPro" id="IPR036758">
    <property type="entry name" value="At5g01610-like"/>
</dbReference>
<protein>
    <submittedName>
        <fullName evidence="1">Uncharacterized protein</fullName>
    </submittedName>
</protein>
<gene>
    <name evidence="1" type="ORF">HS088_TW08G00656</name>
</gene>
<evidence type="ECO:0000313" key="2">
    <source>
        <dbReference type="Proteomes" id="UP000593562"/>
    </source>
</evidence>
<comment type="caution">
    <text evidence="1">The sequence shown here is derived from an EMBL/GenBank/DDBJ whole genome shotgun (WGS) entry which is preliminary data.</text>
</comment>
<proteinExistence type="predicted"/>
<dbReference type="Proteomes" id="UP000593562">
    <property type="component" value="Unassembled WGS sequence"/>
</dbReference>
<evidence type="ECO:0000313" key="1">
    <source>
        <dbReference type="EMBL" id="KAF5744064.1"/>
    </source>
</evidence>
<dbReference type="Pfam" id="PF04398">
    <property type="entry name" value="DUF538"/>
    <property type="match status" value="1"/>
</dbReference>
<organism evidence="1 2">
    <name type="scientific">Tripterygium wilfordii</name>
    <name type="common">Thunder God vine</name>
    <dbReference type="NCBI Taxonomy" id="458696"/>
    <lineage>
        <taxon>Eukaryota</taxon>
        <taxon>Viridiplantae</taxon>
        <taxon>Streptophyta</taxon>
        <taxon>Embryophyta</taxon>
        <taxon>Tracheophyta</taxon>
        <taxon>Spermatophyta</taxon>
        <taxon>Magnoliopsida</taxon>
        <taxon>eudicotyledons</taxon>
        <taxon>Gunneridae</taxon>
        <taxon>Pentapetalae</taxon>
        <taxon>rosids</taxon>
        <taxon>fabids</taxon>
        <taxon>Celastrales</taxon>
        <taxon>Celastraceae</taxon>
        <taxon>Tripterygium</taxon>
    </lineage>
</organism>